<dbReference type="Proteomes" id="UP000077266">
    <property type="component" value="Unassembled WGS sequence"/>
</dbReference>
<organism evidence="4 5">
    <name type="scientific">Exidia glandulosa HHB12029</name>
    <dbReference type="NCBI Taxonomy" id="1314781"/>
    <lineage>
        <taxon>Eukaryota</taxon>
        <taxon>Fungi</taxon>
        <taxon>Dikarya</taxon>
        <taxon>Basidiomycota</taxon>
        <taxon>Agaricomycotina</taxon>
        <taxon>Agaricomycetes</taxon>
        <taxon>Auriculariales</taxon>
        <taxon>Exidiaceae</taxon>
        <taxon>Exidia</taxon>
    </lineage>
</organism>
<evidence type="ECO:0000313" key="5">
    <source>
        <dbReference type="Proteomes" id="UP000077266"/>
    </source>
</evidence>
<dbReference type="ESTHER" id="exigl-a0a165as65">
    <property type="family name" value="Fungal_carboxylesterase_lipase"/>
</dbReference>
<evidence type="ECO:0000259" key="3">
    <source>
        <dbReference type="Pfam" id="PF00135"/>
    </source>
</evidence>
<dbReference type="Gene3D" id="3.40.50.1820">
    <property type="entry name" value="alpha/beta hydrolase"/>
    <property type="match status" value="1"/>
</dbReference>
<keyword evidence="4" id="KW-0378">Hydrolase</keyword>
<dbReference type="Pfam" id="PF00135">
    <property type="entry name" value="COesterase"/>
    <property type="match status" value="1"/>
</dbReference>
<name>A0A165BMR5_EXIGL</name>
<sequence length="529" mass="58432">MLFGSAILGVLAFLPHALAGDGPSMWLTNGRFFGLANDEQQHEMYRGVPFARPPVGDLRFRKAQPVQPQCGERDAKVFPPACIQSADNTDQSEDCLYMDIYRPYGTNKNSSLPIFVWIHGGSWQGGSATTISWNLAKHAREDGRPFIHIGIQYRLNAFGLLASEGMDQQDLNAALSDQQEALRYIKKNARRMGGDPDKIVLGGSSAGASGTALQWLYSNPEEKLFRGIILGSGGPLQYPQNDVKDYDGPDGPTTKLINLANCQRDQLKDSIQCLRDMPLEELRKHTTSVMSGPGHYTAWPPCFDGLFIKERASDWMKAGKQNKVPIFVARNRDEGTVFTPAETKTEDDIRKLVTSVLIPQTLDDGVFQGLLDAYPNDPSQGSPFGTGDNLFGKDPMWKRGAAIFGDWKYTSTARHALRMAAAQGVDAWGYLWLVSGGDNGASHTADAGMVFRADDPPEDVRTSAMAIQRGYIRFISDLNPGNEDGTPWQNYKDVANILKFDKNATIIQTDDYRSAGIEWVLNNLPAWKK</sequence>
<proteinExistence type="inferred from homology"/>
<evidence type="ECO:0000313" key="4">
    <source>
        <dbReference type="EMBL" id="KZV80917.1"/>
    </source>
</evidence>
<dbReference type="AlphaFoldDB" id="A0A165BMR5"/>
<accession>A0A165BMR5</accession>
<dbReference type="STRING" id="1314781.A0A165BMR5"/>
<dbReference type="PROSITE" id="PS01173">
    <property type="entry name" value="LIPASE_GDXG_HIS"/>
    <property type="match status" value="1"/>
</dbReference>
<gene>
    <name evidence="4" type="ORF">EXIGLDRAFT_845121</name>
</gene>
<comment type="similarity">
    <text evidence="1">Belongs to the 'GDXG' lipolytic enzyme family.</text>
</comment>
<keyword evidence="5" id="KW-1185">Reference proteome</keyword>
<dbReference type="InParanoid" id="A0A165BMR5"/>
<feature type="chain" id="PRO_5007855686" evidence="2">
    <location>
        <begin position="20"/>
        <end position="529"/>
    </location>
</feature>
<dbReference type="EMBL" id="KV426436">
    <property type="protein sequence ID" value="KZV80917.1"/>
    <property type="molecule type" value="Genomic_DNA"/>
</dbReference>
<feature type="domain" description="Carboxylesterase type B" evidence="3">
    <location>
        <begin position="30"/>
        <end position="505"/>
    </location>
</feature>
<reference evidence="4 5" key="1">
    <citation type="journal article" date="2016" name="Mol. Biol. Evol.">
        <title>Comparative Genomics of Early-Diverging Mushroom-Forming Fungi Provides Insights into the Origins of Lignocellulose Decay Capabilities.</title>
        <authorList>
            <person name="Nagy L.G."/>
            <person name="Riley R."/>
            <person name="Tritt A."/>
            <person name="Adam C."/>
            <person name="Daum C."/>
            <person name="Floudas D."/>
            <person name="Sun H."/>
            <person name="Yadav J.S."/>
            <person name="Pangilinan J."/>
            <person name="Larsson K.H."/>
            <person name="Matsuura K."/>
            <person name="Barry K."/>
            <person name="Labutti K."/>
            <person name="Kuo R."/>
            <person name="Ohm R.A."/>
            <person name="Bhattacharya S.S."/>
            <person name="Shirouzu T."/>
            <person name="Yoshinaga Y."/>
            <person name="Martin F.M."/>
            <person name="Grigoriev I.V."/>
            <person name="Hibbett D.S."/>
        </authorList>
    </citation>
    <scope>NUCLEOTIDE SEQUENCE [LARGE SCALE GENOMIC DNA]</scope>
    <source>
        <strain evidence="4 5">HHB12029</strain>
    </source>
</reference>
<dbReference type="PANTHER" id="PTHR11559">
    <property type="entry name" value="CARBOXYLESTERASE"/>
    <property type="match status" value="1"/>
</dbReference>
<protein>
    <submittedName>
        <fullName evidence="4">Alpha/beta-hydrolase</fullName>
    </submittedName>
</protein>
<dbReference type="GO" id="GO:0016787">
    <property type="term" value="F:hydrolase activity"/>
    <property type="evidence" value="ECO:0007669"/>
    <property type="project" value="UniProtKB-KW"/>
</dbReference>
<feature type="signal peptide" evidence="2">
    <location>
        <begin position="1"/>
        <end position="19"/>
    </location>
</feature>
<dbReference type="InterPro" id="IPR002168">
    <property type="entry name" value="Lipase_GDXG_HIS_AS"/>
</dbReference>
<evidence type="ECO:0000256" key="2">
    <source>
        <dbReference type="SAM" id="SignalP"/>
    </source>
</evidence>
<dbReference type="OrthoDB" id="408631at2759"/>
<dbReference type="SUPFAM" id="SSF53474">
    <property type="entry name" value="alpha/beta-Hydrolases"/>
    <property type="match status" value="1"/>
</dbReference>
<dbReference type="InterPro" id="IPR029058">
    <property type="entry name" value="AB_hydrolase_fold"/>
</dbReference>
<dbReference type="InterPro" id="IPR002018">
    <property type="entry name" value="CarbesteraseB"/>
</dbReference>
<keyword evidence="2" id="KW-0732">Signal</keyword>
<dbReference type="InterPro" id="IPR050309">
    <property type="entry name" value="Type-B_Carboxylest/Lipase"/>
</dbReference>
<evidence type="ECO:0000256" key="1">
    <source>
        <dbReference type="ARBA" id="ARBA00010515"/>
    </source>
</evidence>